<evidence type="ECO:0000256" key="1">
    <source>
        <dbReference type="SAM" id="MobiDB-lite"/>
    </source>
</evidence>
<gene>
    <name evidence="2" type="ORF">K402DRAFT_397628</name>
</gene>
<sequence length="573" mass="59622">MASSWSQDNSGKRKASTPSLNGFDSLTNLDLQLSAAHISPDRDPRRKHVRTELGAPAAGASTAGASSAGASSAGASSAGASSAGASSAGASSAGASTGAPSGGPFSAGATSAGATSARATSARAFSARASTAGAASAGAASAGAASAWALAAGTTTAGATAASSLNSESLRQAWMNLILSSGVPANHTSSAAVGATIGAAIGASFGAQVPEGMLREVGPSEEIINGLRDTLLGRAATDEAITAGDPVVKKAVLDRLTKYVGGNVDGLADLRHALIGLVEAARERPGTAITPDVWRQLELGVTISLPQSNAERQLANDVRQYMENLRVPQAPANTQLPQLRGGSNATTQTDAGRQLHNESIRDVRPPTTPQMATRRSETNVPTHRDAERQLLDRSSRVAQPSANAGPSGRRVNARGTPRPPPSAPQTSRGIGKPPTHASTQRPVANHRGHSTHVGPNTPVIPTPIVDMLWGATNLTTFDNRKEIGPTIIKALTERGERMKDKHWTFLVVIDGEVWNYDFKKDFFQGKIAGFYSRGMKPEDIRQRLEYALRPLFHANKGMFPELYRQVDRNLTRG</sequence>
<name>A0A6G1GN23_9PEZI</name>
<feature type="compositionally biased region" description="Polar residues" evidence="1">
    <location>
        <begin position="16"/>
        <end position="31"/>
    </location>
</feature>
<feature type="compositionally biased region" description="Low complexity" evidence="1">
    <location>
        <begin position="54"/>
        <end position="101"/>
    </location>
</feature>
<evidence type="ECO:0000313" key="2">
    <source>
        <dbReference type="EMBL" id="KAF1982366.1"/>
    </source>
</evidence>
<protein>
    <submittedName>
        <fullName evidence="2">Uncharacterized protein</fullName>
    </submittedName>
</protein>
<feature type="compositionally biased region" description="Basic and acidic residues" evidence="1">
    <location>
        <begin position="353"/>
        <end position="364"/>
    </location>
</feature>
<accession>A0A6G1GN23</accession>
<feature type="region of interest" description="Disordered" evidence="1">
    <location>
        <begin position="1"/>
        <end position="101"/>
    </location>
</feature>
<keyword evidence="3" id="KW-1185">Reference proteome</keyword>
<proteinExistence type="predicted"/>
<organism evidence="2 3">
    <name type="scientific">Aulographum hederae CBS 113979</name>
    <dbReference type="NCBI Taxonomy" id="1176131"/>
    <lineage>
        <taxon>Eukaryota</taxon>
        <taxon>Fungi</taxon>
        <taxon>Dikarya</taxon>
        <taxon>Ascomycota</taxon>
        <taxon>Pezizomycotina</taxon>
        <taxon>Dothideomycetes</taxon>
        <taxon>Pleosporomycetidae</taxon>
        <taxon>Aulographales</taxon>
        <taxon>Aulographaceae</taxon>
    </lineage>
</organism>
<dbReference type="AlphaFoldDB" id="A0A6G1GN23"/>
<feature type="region of interest" description="Disordered" evidence="1">
    <location>
        <begin position="330"/>
        <end position="459"/>
    </location>
</feature>
<reference evidence="2" key="1">
    <citation type="journal article" date="2020" name="Stud. Mycol.">
        <title>101 Dothideomycetes genomes: a test case for predicting lifestyles and emergence of pathogens.</title>
        <authorList>
            <person name="Haridas S."/>
            <person name="Albert R."/>
            <person name="Binder M."/>
            <person name="Bloem J."/>
            <person name="Labutti K."/>
            <person name="Salamov A."/>
            <person name="Andreopoulos B."/>
            <person name="Baker S."/>
            <person name="Barry K."/>
            <person name="Bills G."/>
            <person name="Bluhm B."/>
            <person name="Cannon C."/>
            <person name="Castanera R."/>
            <person name="Culley D."/>
            <person name="Daum C."/>
            <person name="Ezra D."/>
            <person name="Gonzalez J."/>
            <person name="Henrissat B."/>
            <person name="Kuo A."/>
            <person name="Liang C."/>
            <person name="Lipzen A."/>
            <person name="Lutzoni F."/>
            <person name="Magnuson J."/>
            <person name="Mondo S."/>
            <person name="Nolan M."/>
            <person name="Ohm R."/>
            <person name="Pangilinan J."/>
            <person name="Park H.-J."/>
            <person name="Ramirez L."/>
            <person name="Alfaro M."/>
            <person name="Sun H."/>
            <person name="Tritt A."/>
            <person name="Yoshinaga Y."/>
            <person name="Zwiers L.-H."/>
            <person name="Turgeon B."/>
            <person name="Goodwin S."/>
            <person name="Spatafora J."/>
            <person name="Crous P."/>
            <person name="Grigoriev I."/>
        </authorList>
    </citation>
    <scope>NUCLEOTIDE SEQUENCE</scope>
    <source>
        <strain evidence="2">CBS 113979</strain>
    </source>
</reference>
<feature type="compositionally biased region" description="Basic and acidic residues" evidence="1">
    <location>
        <begin position="374"/>
        <end position="395"/>
    </location>
</feature>
<feature type="compositionally biased region" description="Polar residues" evidence="1">
    <location>
        <begin position="331"/>
        <end position="351"/>
    </location>
</feature>
<dbReference type="EMBL" id="ML977185">
    <property type="protein sequence ID" value="KAF1982366.1"/>
    <property type="molecule type" value="Genomic_DNA"/>
</dbReference>
<evidence type="ECO:0000313" key="3">
    <source>
        <dbReference type="Proteomes" id="UP000800041"/>
    </source>
</evidence>
<dbReference type="Proteomes" id="UP000800041">
    <property type="component" value="Unassembled WGS sequence"/>
</dbReference>